<dbReference type="SUPFAM" id="SSF50249">
    <property type="entry name" value="Nucleic acid-binding proteins"/>
    <property type="match status" value="1"/>
</dbReference>
<comment type="caution">
    <text evidence="2">The sequence shown here is derived from an EMBL/GenBank/DDBJ whole genome shotgun (WGS) entry which is preliminary data.</text>
</comment>
<dbReference type="Gene3D" id="2.40.50.140">
    <property type="entry name" value="Nucleic acid-binding proteins"/>
    <property type="match status" value="1"/>
</dbReference>
<name>A0A7X1ZGK5_9PROT</name>
<feature type="region of interest" description="Disordered" evidence="1">
    <location>
        <begin position="768"/>
        <end position="822"/>
    </location>
</feature>
<organism evidence="2 3">
    <name type="scientific">Roseospira navarrensis</name>
    <dbReference type="NCBI Taxonomy" id="140058"/>
    <lineage>
        <taxon>Bacteria</taxon>
        <taxon>Pseudomonadati</taxon>
        <taxon>Pseudomonadota</taxon>
        <taxon>Alphaproteobacteria</taxon>
        <taxon>Rhodospirillales</taxon>
        <taxon>Rhodospirillaceae</taxon>
        <taxon>Roseospira</taxon>
    </lineage>
</organism>
<gene>
    <name evidence="2" type="ORF">GHC57_16785</name>
</gene>
<feature type="compositionally biased region" description="Low complexity" evidence="1">
    <location>
        <begin position="788"/>
        <end position="800"/>
    </location>
</feature>
<evidence type="ECO:0000313" key="2">
    <source>
        <dbReference type="EMBL" id="MQX38173.1"/>
    </source>
</evidence>
<dbReference type="OrthoDB" id="5362408at2"/>
<proteinExistence type="predicted"/>
<dbReference type="NCBIfam" id="TIGR03986">
    <property type="entry name" value="TIGR03986 family CRISPR-associated RAMP protein"/>
    <property type="match status" value="1"/>
</dbReference>
<dbReference type="InterPro" id="IPR023825">
    <property type="entry name" value="CRISPR-assoc_RAMP_BGP1436"/>
</dbReference>
<dbReference type="InterPro" id="IPR012340">
    <property type="entry name" value="NA-bd_OB-fold"/>
</dbReference>
<feature type="region of interest" description="Disordered" evidence="1">
    <location>
        <begin position="660"/>
        <end position="684"/>
    </location>
</feature>
<dbReference type="Proteomes" id="UP000434582">
    <property type="component" value="Unassembled WGS sequence"/>
</dbReference>
<evidence type="ECO:0000256" key="1">
    <source>
        <dbReference type="SAM" id="MobiDB-lite"/>
    </source>
</evidence>
<dbReference type="RefSeq" id="WP_153346365.1">
    <property type="nucleotide sequence ID" value="NZ_WIVE01000075.1"/>
</dbReference>
<accession>A0A7X1ZGK5</accession>
<evidence type="ECO:0000313" key="3">
    <source>
        <dbReference type="Proteomes" id="UP000434582"/>
    </source>
</evidence>
<reference evidence="2 3" key="1">
    <citation type="submission" date="2019-10" db="EMBL/GenBank/DDBJ databases">
        <title>Draft whole-genome sequence of the purple nonsulfur photosynthetic bacterium Roseospira navarrensis DSM 15114.</title>
        <authorList>
            <person name="Kyndt J.A."/>
            <person name="Meyer T.E."/>
        </authorList>
    </citation>
    <scope>NUCLEOTIDE SEQUENCE [LARGE SCALE GENOMIC DNA]</scope>
    <source>
        <strain evidence="2 3">DSM 15114</strain>
    </source>
</reference>
<dbReference type="EMBL" id="WIVE01000075">
    <property type="protein sequence ID" value="MQX38173.1"/>
    <property type="molecule type" value="Genomic_DNA"/>
</dbReference>
<sequence length="886" mass="97505">MPSEFLNTYHFVPVLDGGPTMGPTHDLRPVRDALRQDRAGAAEWGAWSHARWHDGHLSGRITCTLTTEDPLVIGAEQVAGKGKTDCTVVQPYLLDGKAAIPPTTLKGMLSSLVEAATNSAMRVLDDRALSVRQDTREALSAMGMVRRRPGTSGKGDGDWDLIPLTLPTLKETRGASGASHSFPIPAAFRALMRAYRWKPAHKVHVGHLEWKTRPGMRNPPPPKPDDDFQFMMDQGTYSADAPKTFLMDVVPLTLDPNGQSVVSDAKGAHVKLPKKTGAPAFLIGQKVRDGQPRRPVPEDKATDEQRRTMTRGVVRVMHHAERVADMPHTRWHEVFVPLTQDLERAPRLPIPADVVRRFHALADERTQTQSGAKDRGPMDALPFHPCGTRRADGSTDVRNAVRLKDGDLVFFGLAGGAEGQPTVTAVSFSSIWREGKGSVHDYVPAAALPQAPDRKALSPAELMFGFVEVRQGGKTKEDPNTVALKGRVRCTAARTDRGGDAFMTVEPSVRLKILASPKPPSPALYFRPKGDRHGFVPKADIDEKEPDKKTKKNEIRGRKMYLHPAVDPLGKKALDQAVSRTPANDPSNNQRNMVRPLKPGVTFTFHVDFDDLPPECLDLLLFACRPTTAFRHKLGMGKALGLGRVRIDVTRVEVIDRPRRYRTDDPFGPSRTHEHWEPGQAHDRLDPTGAARRVADQMDDILLGHLLGIGEPCHIGGRPVHPPYKDDQQKAFLKHEAGAEAETYRWFVDVYKTVEPTKHQYLRDIRLNRAGPDAPDPVASLDLPSLVPEGTTPAATGPTRPSRPRRASGPPQPPGPEITGTMKHYDRVKGRGYMAPDTGGKDIMVDQSVLDEMGMGSLTKNERVAVTAVDSGGKRVATFVRRLPRR</sequence>
<protein>
    <submittedName>
        <fullName evidence="2">TIGR03986 family CRISPR-associated RAMP protein</fullName>
    </submittedName>
</protein>
<keyword evidence="3" id="KW-1185">Reference proteome</keyword>
<dbReference type="AlphaFoldDB" id="A0A7X1ZGK5"/>